<dbReference type="AlphaFoldDB" id="K1S7N4"/>
<gene>
    <name evidence="2" type="ORF">OBE_10998</name>
</gene>
<evidence type="ECO:0000259" key="1">
    <source>
        <dbReference type="Pfam" id="PF07715"/>
    </source>
</evidence>
<evidence type="ECO:0000313" key="2">
    <source>
        <dbReference type="EMBL" id="EKC56562.1"/>
    </source>
</evidence>
<feature type="non-terminal residue" evidence="2">
    <location>
        <position position="142"/>
    </location>
</feature>
<dbReference type="SUPFAM" id="SSF56935">
    <property type="entry name" value="Porins"/>
    <property type="match status" value="1"/>
</dbReference>
<keyword evidence="2" id="KW-0675">Receptor</keyword>
<dbReference type="InterPro" id="IPR037066">
    <property type="entry name" value="Plug_dom_sf"/>
</dbReference>
<comment type="caution">
    <text evidence="2">The sequence shown here is derived from an EMBL/GenBank/DDBJ whole genome shotgun (WGS) entry which is preliminary data.</text>
</comment>
<feature type="domain" description="TonB-dependent receptor plug" evidence="1">
    <location>
        <begin position="9"/>
        <end position="76"/>
    </location>
</feature>
<name>K1S7N4_9ZZZZ</name>
<dbReference type="InterPro" id="IPR012910">
    <property type="entry name" value="Plug_dom"/>
</dbReference>
<reference evidence="2" key="1">
    <citation type="journal article" date="2013" name="Environ. Microbiol.">
        <title>Microbiota from the distal guts of lean and obese adolescents exhibit partial functional redundancy besides clear differences in community structure.</title>
        <authorList>
            <person name="Ferrer M."/>
            <person name="Ruiz A."/>
            <person name="Lanza F."/>
            <person name="Haange S.B."/>
            <person name="Oberbach A."/>
            <person name="Till H."/>
            <person name="Bargiela R."/>
            <person name="Campoy C."/>
            <person name="Segura M.T."/>
            <person name="Richter M."/>
            <person name="von Bergen M."/>
            <person name="Seifert J."/>
            <person name="Suarez A."/>
        </authorList>
    </citation>
    <scope>NUCLEOTIDE SEQUENCE</scope>
</reference>
<proteinExistence type="predicted"/>
<protein>
    <submittedName>
        <fullName evidence="2">Protein containing TonB-dependent receptor, plug domain protein</fullName>
    </submittedName>
</protein>
<accession>K1S7N4</accession>
<sequence>MAGSILEKTGNIYNLLDRIPNVTTQNGKINIFGIGEPVIYINGKKVRDNTELDRLNPDEISTVEVKQNPGAQYASNVKAVIRINTKKRTKDGFGFETRTFGKNDENSRIGGYEQLNINYQKKGLETFTVLKIKDAESSIKQD</sequence>
<dbReference type="Gene3D" id="2.170.130.10">
    <property type="entry name" value="TonB-dependent receptor, plug domain"/>
    <property type="match status" value="1"/>
</dbReference>
<organism evidence="2">
    <name type="scientific">human gut metagenome</name>
    <dbReference type="NCBI Taxonomy" id="408170"/>
    <lineage>
        <taxon>unclassified sequences</taxon>
        <taxon>metagenomes</taxon>
        <taxon>organismal metagenomes</taxon>
    </lineage>
</organism>
<dbReference type="EMBL" id="AJWZ01007560">
    <property type="protein sequence ID" value="EKC56562.1"/>
    <property type="molecule type" value="Genomic_DNA"/>
</dbReference>
<dbReference type="Pfam" id="PF07715">
    <property type="entry name" value="Plug"/>
    <property type="match status" value="1"/>
</dbReference>